<organism evidence="1 2">
    <name type="scientific">Candidatus Falkowbacteria bacterium RBG_13_39_14</name>
    <dbReference type="NCBI Taxonomy" id="1797985"/>
    <lineage>
        <taxon>Bacteria</taxon>
        <taxon>Candidatus Falkowiibacteriota</taxon>
    </lineage>
</organism>
<sequence length="76" mass="8651">MNTKQKTEVIYPITIVDLQNDAIKRIGRELTDDELYIAKKCVESGLSCVLDITLKAAIEEAVNKNSQTKCRRIQRI</sequence>
<comment type="caution">
    <text evidence="1">The sequence shown here is derived from an EMBL/GenBank/DDBJ whole genome shotgun (WGS) entry which is preliminary data.</text>
</comment>
<accession>A0A1F5S7F4</accession>
<evidence type="ECO:0000313" key="1">
    <source>
        <dbReference type="EMBL" id="OGF22363.1"/>
    </source>
</evidence>
<dbReference type="Proteomes" id="UP000178323">
    <property type="component" value="Unassembled WGS sequence"/>
</dbReference>
<protein>
    <submittedName>
        <fullName evidence="1">Uncharacterized protein</fullName>
    </submittedName>
</protein>
<reference evidence="1 2" key="1">
    <citation type="journal article" date="2016" name="Nat. Commun.">
        <title>Thousands of microbial genomes shed light on interconnected biogeochemical processes in an aquifer system.</title>
        <authorList>
            <person name="Anantharaman K."/>
            <person name="Brown C.T."/>
            <person name="Hug L.A."/>
            <person name="Sharon I."/>
            <person name="Castelle C.J."/>
            <person name="Probst A.J."/>
            <person name="Thomas B.C."/>
            <person name="Singh A."/>
            <person name="Wilkins M.J."/>
            <person name="Karaoz U."/>
            <person name="Brodie E.L."/>
            <person name="Williams K.H."/>
            <person name="Hubbard S.S."/>
            <person name="Banfield J.F."/>
        </authorList>
    </citation>
    <scope>NUCLEOTIDE SEQUENCE [LARGE SCALE GENOMIC DNA]</scope>
</reference>
<evidence type="ECO:0000313" key="2">
    <source>
        <dbReference type="Proteomes" id="UP000178323"/>
    </source>
</evidence>
<proteinExistence type="predicted"/>
<dbReference type="AlphaFoldDB" id="A0A1F5S7F4"/>
<dbReference type="EMBL" id="MFFS01000029">
    <property type="protein sequence ID" value="OGF22363.1"/>
    <property type="molecule type" value="Genomic_DNA"/>
</dbReference>
<dbReference type="STRING" id="1797985.A2Y83_04010"/>
<gene>
    <name evidence="1" type="ORF">A2Y83_04010</name>
</gene>
<name>A0A1F5S7F4_9BACT</name>